<dbReference type="PROSITE" id="PS50878">
    <property type="entry name" value="RT_POL"/>
    <property type="match status" value="1"/>
</dbReference>
<gene>
    <name evidence="11" type="ORF">MQE36_00170</name>
</gene>
<keyword evidence="5" id="KW-0460">Magnesium</keyword>
<organism evidence="11 12">
    <name type="scientific">Zhouia spongiae</name>
    <dbReference type="NCBI Taxonomy" id="2202721"/>
    <lineage>
        <taxon>Bacteria</taxon>
        <taxon>Pseudomonadati</taxon>
        <taxon>Bacteroidota</taxon>
        <taxon>Flavobacteriia</taxon>
        <taxon>Flavobacteriales</taxon>
        <taxon>Flavobacteriaceae</taxon>
        <taxon>Zhouia</taxon>
    </lineage>
</organism>
<evidence type="ECO:0000256" key="8">
    <source>
        <dbReference type="ARBA" id="ARBA00034120"/>
    </source>
</evidence>
<dbReference type="InterPro" id="IPR051083">
    <property type="entry name" value="GrpII_Intron_Splice-Mob/Def"/>
</dbReference>
<comment type="catalytic activity">
    <reaction evidence="9">
        <text>DNA(n) + a 2'-deoxyribonucleoside 5'-triphosphate = DNA(n+1) + diphosphate</text>
        <dbReference type="Rhea" id="RHEA:22508"/>
        <dbReference type="Rhea" id="RHEA-COMP:17339"/>
        <dbReference type="Rhea" id="RHEA-COMP:17340"/>
        <dbReference type="ChEBI" id="CHEBI:33019"/>
        <dbReference type="ChEBI" id="CHEBI:61560"/>
        <dbReference type="ChEBI" id="CHEBI:173112"/>
        <dbReference type="EC" id="2.7.7.49"/>
    </reaction>
</comment>
<evidence type="ECO:0000313" key="11">
    <source>
        <dbReference type="EMBL" id="UNY98786.1"/>
    </source>
</evidence>
<dbReference type="Pfam" id="PF00078">
    <property type="entry name" value="RVT_1"/>
    <property type="match status" value="1"/>
</dbReference>
<dbReference type="InterPro" id="IPR000477">
    <property type="entry name" value="RT_dom"/>
</dbReference>
<keyword evidence="3" id="KW-0548">Nucleotidyltransferase</keyword>
<dbReference type="InterPro" id="IPR043502">
    <property type="entry name" value="DNA/RNA_pol_sf"/>
</dbReference>
<evidence type="ECO:0000256" key="1">
    <source>
        <dbReference type="ARBA" id="ARBA00012493"/>
    </source>
</evidence>
<keyword evidence="4" id="KW-0479">Metal-binding</keyword>
<feature type="domain" description="Reverse transcriptase" evidence="10">
    <location>
        <begin position="55"/>
        <end position="262"/>
    </location>
</feature>
<dbReference type="Proteomes" id="UP000829476">
    <property type="component" value="Chromosome"/>
</dbReference>
<evidence type="ECO:0000256" key="4">
    <source>
        <dbReference type="ARBA" id="ARBA00022723"/>
    </source>
</evidence>
<evidence type="ECO:0000259" key="10">
    <source>
        <dbReference type="PROSITE" id="PS50878"/>
    </source>
</evidence>
<name>A0ABY3YMB0_9FLAO</name>
<sequence>MEKHKLVTLVTASFYMKVSDINNLNLLANYLKLDKNLLKTICENDYIGLSAREILKYRADNSDLTLVIKKIKIYKKNGGIRTVYSPVSDSVINCLKVLNKKLSKIYVPSKNVFGFIKGRSVQSNASQHLGKKYVYKVDLKDYFECINSDMLEKAFMRLGFNKAVLDCLCKIVTINNTLAQGFHTSPTLANIVFIDLDNVFSNISKNITYTRYADDLYFSSDEEFEIHDFIVENLKKFGFEVNESKTRMMKRGSKQYVTGLTVFDPDYPRIAKRIKKKIRQEIYYIKKYGYKGHVMHKLKVKNKDYKTNEDVKNKVDLAISELQSKINGWLLYINSIEPKFSKKYSEFLYKKSFKPISNN</sequence>
<dbReference type="PANTHER" id="PTHR34047:SF7">
    <property type="entry name" value="RNA-DIRECTED DNA POLYMERASE"/>
    <property type="match status" value="1"/>
</dbReference>
<dbReference type="PRINTS" id="PR00866">
    <property type="entry name" value="RNADNAPOLMS"/>
</dbReference>
<dbReference type="SUPFAM" id="SSF56672">
    <property type="entry name" value="DNA/RNA polymerases"/>
    <property type="match status" value="1"/>
</dbReference>
<dbReference type="GO" id="GO:0003964">
    <property type="term" value="F:RNA-directed DNA polymerase activity"/>
    <property type="evidence" value="ECO:0007669"/>
    <property type="project" value="UniProtKB-KW"/>
</dbReference>
<keyword evidence="6 11" id="KW-0695">RNA-directed DNA polymerase</keyword>
<accession>A0ABY3YMB0</accession>
<dbReference type="InterPro" id="IPR000123">
    <property type="entry name" value="Reverse_transcriptase_msDNA"/>
</dbReference>
<keyword evidence="2" id="KW-0808">Transferase</keyword>
<dbReference type="PANTHER" id="PTHR34047">
    <property type="entry name" value="NUCLEAR INTRON MATURASE 1, MITOCHONDRIAL-RELATED"/>
    <property type="match status" value="1"/>
</dbReference>
<dbReference type="EC" id="2.7.7.49" evidence="1"/>
<evidence type="ECO:0000256" key="3">
    <source>
        <dbReference type="ARBA" id="ARBA00022695"/>
    </source>
</evidence>
<evidence type="ECO:0000256" key="9">
    <source>
        <dbReference type="ARBA" id="ARBA00048173"/>
    </source>
</evidence>
<dbReference type="Gene3D" id="3.30.70.270">
    <property type="match status" value="1"/>
</dbReference>
<dbReference type="RefSeq" id="WP_242937192.1">
    <property type="nucleotide sequence ID" value="NZ_CP094326.1"/>
</dbReference>
<dbReference type="EMBL" id="CP094326">
    <property type="protein sequence ID" value="UNY98786.1"/>
    <property type="molecule type" value="Genomic_DNA"/>
</dbReference>
<dbReference type="CDD" id="cd03487">
    <property type="entry name" value="RT_Bac_retron_II"/>
    <property type="match status" value="1"/>
</dbReference>
<evidence type="ECO:0000256" key="5">
    <source>
        <dbReference type="ARBA" id="ARBA00022842"/>
    </source>
</evidence>
<evidence type="ECO:0000313" key="12">
    <source>
        <dbReference type="Proteomes" id="UP000829476"/>
    </source>
</evidence>
<protein>
    <recommendedName>
        <fullName evidence="1">RNA-directed DNA polymerase</fullName>
        <ecNumber evidence="1">2.7.7.49</ecNumber>
    </recommendedName>
</protein>
<reference evidence="11 12" key="1">
    <citation type="journal article" date="2018" name="Int. J. Syst. Evol. Microbiol.">
        <title>Zhouia spongiae sp. nov., isolated from a marine sponge.</title>
        <authorList>
            <person name="Zhuang L."/>
            <person name="Lin B."/>
            <person name="Qin F."/>
            <person name="Luo L."/>
        </authorList>
    </citation>
    <scope>NUCLEOTIDE SEQUENCE [LARGE SCALE GENOMIC DNA]</scope>
    <source>
        <strain evidence="11 12">HN-Y44</strain>
    </source>
</reference>
<keyword evidence="12" id="KW-1185">Reference proteome</keyword>
<proteinExistence type="inferred from homology"/>
<dbReference type="InterPro" id="IPR043128">
    <property type="entry name" value="Rev_trsase/Diguanyl_cyclase"/>
</dbReference>
<dbReference type="Gene3D" id="3.10.10.10">
    <property type="entry name" value="HIV Type 1 Reverse Transcriptase, subunit A, domain 1"/>
    <property type="match status" value="1"/>
</dbReference>
<comment type="similarity">
    <text evidence="8">Belongs to the bacterial reverse transcriptase family.</text>
</comment>
<evidence type="ECO:0000256" key="7">
    <source>
        <dbReference type="ARBA" id="ARBA00023118"/>
    </source>
</evidence>
<evidence type="ECO:0000256" key="6">
    <source>
        <dbReference type="ARBA" id="ARBA00022918"/>
    </source>
</evidence>
<keyword evidence="7" id="KW-0051">Antiviral defense</keyword>
<evidence type="ECO:0000256" key="2">
    <source>
        <dbReference type="ARBA" id="ARBA00022679"/>
    </source>
</evidence>